<keyword evidence="2" id="KW-1185">Reference proteome</keyword>
<organism evidence="1 2">
    <name type="scientific">Micromonospora sonchi</name>
    <dbReference type="NCBI Taxonomy" id="1763543"/>
    <lineage>
        <taxon>Bacteria</taxon>
        <taxon>Bacillati</taxon>
        <taxon>Actinomycetota</taxon>
        <taxon>Actinomycetes</taxon>
        <taxon>Micromonosporales</taxon>
        <taxon>Micromonosporaceae</taxon>
        <taxon>Micromonospora</taxon>
    </lineage>
</organism>
<proteinExistence type="predicted"/>
<dbReference type="EMBL" id="BMNB01000047">
    <property type="protein sequence ID" value="GGM65610.1"/>
    <property type="molecule type" value="Genomic_DNA"/>
</dbReference>
<accession>A0A917X4I8</accession>
<dbReference type="RefSeq" id="WP_189050164.1">
    <property type="nucleotide sequence ID" value="NZ_BMNB01000047.1"/>
</dbReference>
<dbReference type="AlphaFoldDB" id="A0A917X4I8"/>
<name>A0A917X4I8_9ACTN</name>
<comment type="caution">
    <text evidence="1">The sequence shown here is derived from an EMBL/GenBank/DDBJ whole genome shotgun (WGS) entry which is preliminary data.</text>
</comment>
<gene>
    <name evidence="1" type="ORF">GCM10011608_58560</name>
</gene>
<reference evidence="1" key="2">
    <citation type="submission" date="2020-09" db="EMBL/GenBank/DDBJ databases">
        <authorList>
            <person name="Sun Q."/>
            <person name="Zhou Y."/>
        </authorList>
    </citation>
    <scope>NUCLEOTIDE SEQUENCE</scope>
    <source>
        <strain evidence="1">CGMCC 4.7312</strain>
    </source>
</reference>
<evidence type="ECO:0000313" key="1">
    <source>
        <dbReference type="EMBL" id="GGM65610.1"/>
    </source>
</evidence>
<dbReference type="Proteomes" id="UP000608890">
    <property type="component" value="Unassembled WGS sequence"/>
</dbReference>
<protein>
    <submittedName>
        <fullName evidence="1">Uncharacterized protein</fullName>
    </submittedName>
</protein>
<reference evidence="1" key="1">
    <citation type="journal article" date="2014" name="Int. J. Syst. Evol. Microbiol.">
        <title>Complete genome sequence of Corynebacterium casei LMG S-19264T (=DSM 44701T), isolated from a smear-ripened cheese.</title>
        <authorList>
            <consortium name="US DOE Joint Genome Institute (JGI-PGF)"/>
            <person name="Walter F."/>
            <person name="Albersmeier A."/>
            <person name="Kalinowski J."/>
            <person name="Ruckert C."/>
        </authorList>
    </citation>
    <scope>NUCLEOTIDE SEQUENCE</scope>
    <source>
        <strain evidence="1">CGMCC 4.7312</strain>
    </source>
</reference>
<sequence length="99" mass="10958">MVKGEQAGDGGWPDALGNWSEQQAADFELARAVIGTVIAAYSSRLGRAGEATELAGLLAAQQRYVRERRLLTLDDREQIERILRDYPALAREVSGRDDR</sequence>
<evidence type="ECO:0000313" key="2">
    <source>
        <dbReference type="Proteomes" id="UP000608890"/>
    </source>
</evidence>